<evidence type="ECO:0000256" key="1">
    <source>
        <dbReference type="SAM" id="MobiDB-lite"/>
    </source>
</evidence>
<proteinExistence type="predicted"/>
<dbReference type="EMBL" id="JAYRBN010000026">
    <property type="protein sequence ID" value="KAL2749929.1"/>
    <property type="molecule type" value="Genomic_DNA"/>
</dbReference>
<sequence length="65" mass="7421">MGPLKTADRSTNSSIVIRPPTTRGVTSPTHYMMPVFFGWKSFERTVCNCSLKIIRKSYPEKHFEG</sequence>
<name>A0ABD2CYW8_VESMC</name>
<feature type="region of interest" description="Disordered" evidence="1">
    <location>
        <begin position="1"/>
        <end position="24"/>
    </location>
</feature>
<organism evidence="2 3">
    <name type="scientific">Vespula maculifrons</name>
    <name type="common">Eastern yellow jacket</name>
    <name type="synonym">Wasp</name>
    <dbReference type="NCBI Taxonomy" id="7453"/>
    <lineage>
        <taxon>Eukaryota</taxon>
        <taxon>Metazoa</taxon>
        <taxon>Ecdysozoa</taxon>
        <taxon>Arthropoda</taxon>
        <taxon>Hexapoda</taxon>
        <taxon>Insecta</taxon>
        <taxon>Pterygota</taxon>
        <taxon>Neoptera</taxon>
        <taxon>Endopterygota</taxon>
        <taxon>Hymenoptera</taxon>
        <taxon>Apocrita</taxon>
        <taxon>Aculeata</taxon>
        <taxon>Vespoidea</taxon>
        <taxon>Vespidae</taxon>
        <taxon>Vespinae</taxon>
        <taxon>Vespula</taxon>
    </lineage>
</organism>
<evidence type="ECO:0000313" key="2">
    <source>
        <dbReference type="EMBL" id="KAL2749929.1"/>
    </source>
</evidence>
<dbReference type="Proteomes" id="UP001607303">
    <property type="component" value="Unassembled WGS sequence"/>
</dbReference>
<gene>
    <name evidence="2" type="ORF">V1477_002000</name>
</gene>
<keyword evidence="3" id="KW-1185">Reference proteome</keyword>
<comment type="caution">
    <text evidence="2">The sequence shown here is derived from an EMBL/GenBank/DDBJ whole genome shotgun (WGS) entry which is preliminary data.</text>
</comment>
<protein>
    <submittedName>
        <fullName evidence="2">Uncharacterized protein</fullName>
    </submittedName>
</protein>
<evidence type="ECO:0000313" key="3">
    <source>
        <dbReference type="Proteomes" id="UP001607303"/>
    </source>
</evidence>
<reference evidence="2 3" key="1">
    <citation type="journal article" date="2024" name="Ann. Entomol. Soc. Am.">
        <title>Genomic analyses of the southern and eastern yellowjacket wasps (Hymenoptera: Vespidae) reveal evolutionary signatures of social life.</title>
        <authorList>
            <person name="Catto M.A."/>
            <person name="Caine P.B."/>
            <person name="Orr S.E."/>
            <person name="Hunt B.G."/>
            <person name="Goodisman M.A.D."/>
        </authorList>
    </citation>
    <scope>NUCLEOTIDE SEQUENCE [LARGE SCALE GENOMIC DNA]</scope>
    <source>
        <strain evidence="2">232</strain>
        <tissue evidence="2">Head and thorax</tissue>
    </source>
</reference>
<accession>A0ABD2CYW8</accession>
<dbReference type="AlphaFoldDB" id="A0ABD2CYW8"/>